<keyword evidence="9" id="KW-1185">Reference proteome</keyword>
<evidence type="ECO:0000256" key="5">
    <source>
        <dbReference type="SAM" id="MobiDB-lite"/>
    </source>
</evidence>
<evidence type="ECO:0000313" key="9">
    <source>
        <dbReference type="Proteomes" id="UP000037755"/>
    </source>
</evidence>
<dbReference type="Pfam" id="PF04357">
    <property type="entry name" value="TamB"/>
    <property type="match status" value="1"/>
</dbReference>
<sequence>MEDKVKTNSGFKKFKKILLRTLLCLVVFIILLAITLSLPFVQTRIARYATKELNAKFDTHISIDKVAITIFGSVKLKGVLVMDHHNDTLVSAERLQTNILSFKNIANSNLQFGTISAEKLNFHMKTYKGEKSSNLDLVIQKFDDGKPGTGKFRLKAGKLFVSNGRYRLTNENAVTPRVLDFKKLNGQLQDFYIKGSDITAGIKRLSLLDHRGLFIEDLTANFTLTKTTIKLETLKLKTSESELEGAVALNFKVGDMKDFVNKVQFDFPVTKASISSNELNMFYPEFGKDQKYFLSSHLKGPMNNFILHDLNLVDDSGSEIMGTVNFRQLFNKEGGGFYMNGDFDRISSEYANLRAIMPRILGKSLPQVLEKFGRVDLVGHVTLTKKDLDTQLYVMSELGEADAVLAVKNYTKPTEAVYTGTIDLQEFNLGALADMKTLGTATMHIDVDGRGFTQQSLNTIVEGKVTSLAFNGYYYKNIEIDGRLKWPYFKGRFNSNDPNLLMTFDGLVDMSQRTKQYDFHAQIDYADLALLKIMKQDTLSIFKGDLIFEASGTNLNDMAGSLQISQLSYQNSRDSYYYEDFSLVSSFDENNVRTLTLSSNDIVEGRVHGVFDVNQLPKIMENAAGSLYANYSPHKLKKGQYLDFDFTVYNKLIEIFLPDVKLGPNTRLRGIVNADKGEFRMNFNSPTIDYGANRISNIKVDVNNRNPLYNAYISIDSVRMKNYKVSDFSILNVTQNDTMYLRSEFKGGNTQKDFYNLDLYHTIDPKGNSVVGFKKSEVNFKEYLWYINEDNATDNKIVFNKKLTDFNIEDLTLSHNDQHVDLSGIIKGKDVKDLNLSFKDVDLHKVTPSLDSINFGGRLNGNVSFKQNKEVYEPSASLTIDTLRLNKYTLGDMRLLVAGDKSLRRFNVNSSIEHDGRETFSTHGSIEIANKQTQLSLDAQFSEFDISPLTTFLKTIFPEIRGRATGRAAIVGTASHPEIDGILYIRGGGLKVGYLNTDYNFDENATVNITEKEIIFGHIGLTDTKYKTTGRLTGTLKHDLFKKWELGLNISSDRMLVLDTQDSEEALYFGTAFIKGNASLHGPTTSLVIDVQATSEKGTDIKIPINSTGAVSNTSAPYIHFLSPEEKERILKGIVSPTKTYSGLELNFDLIVNPDANLEVIIDRNTGHMLRARGNGNLLMEINTLGKFNMWGDYSITQGEYFFRYGGFIDKKLTALPGGSILWEGDPKRARLNIEAVYKTMANPSILLETPTFNRNINTEVVINLTGNLMLPDLDFNINFPGVSSVLKSDLDYRLNDVDMRKSQALALLSSGGFISPTNANSAVYGSLFERAGSLLSDLFADGNSNLNVNLTYQQGGRNPYAEMSSQVGLTLSSQINDRITINGVLGVPVGGVNESAIVGNVEVQLRINEDGSLKARVFNRENDINFLGEGIGYTQGVGLSYEVDFDTMRELINKIFKKVKIDNDPNKSNPYDTPDSELMPDYMQFDETRKKKQEQTPPQQRIPETD</sequence>
<dbReference type="PANTHER" id="PTHR36985:SF1">
    <property type="entry name" value="TRANSLOCATION AND ASSEMBLY MODULE SUBUNIT TAMB"/>
    <property type="match status" value="1"/>
</dbReference>
<keyword evidence="4 6" id="KW-0472">Membrane</keyword>
<dbReference type="InterPro" id="IPR007452">
    <property type="entry name" value="TamB_C"/>
</dbReference>
<dbReference type="PANTHER" id="PTHR36985">
    <property type="entry name" value="TRANSLOCATION AND ASSEMBLY MODULE SUBUNIT TAMB"/>
    <property type="match status" value="1"/>
</dbReference>
<proteinExistence type="predicted"/>
<evidence type="ECO:0000256" key="1">
    <source>
        <dbReference type="ARBA" id="ARBA00004167"/>
    </source>
</evidence>
<comment type="subcellular location">
    <subcellularLocation>
        <location evidence="1">Membrane</location>
        <topology evidence="1">Single-pass membrane protein</topology>
    </subcellularLocation>
</comment>
<dbReference type="OrthoDB" id="680700at2"/>
<dbReference type="EMBL" id="LIYD01000005">
    <property type="protein sequence ID" value="KOS05383.1"/>
    <property type="molecule type" value="Genomic_DNA"/>
</dbReference>
<dbReference type="RefSeq" id="WP_054406506.1">
    <property type="nucleotide sequence ID" value="NZ_FOYA01000019.1"/>
</dbReference>
<evidence type="ECO:0000256" key="3">
    <source>
        <dbReference type="ARBA" id="ARBA00022989"/>
    </source>
</evidence>
<reference evidence="8 9" key="1">
    <citation type="submission" date="2015-08" db="EMBL/GenBank/DDBJ databases">
        <title>Whole genome sequence of Flavobacterium akiainvivens IK-1T, from decaying Wikstroemia oahuensis, an endemic Hawaiian shrub.</title>
        <authorList>
            <person name="Wan X."/>
            <person name="Hou S."/>
            <person name="Saito J."/>
            <person name="Donachie S."/>
        </authorList>
    </citation>
    <scope>NUCLEOTIDE SEQUENCE [LARGE SCALE GENOMIC DNA]</scope>
    <source>
        <strain evidence="8 9">IK-1</strain>
    </source>
</reference>
<protein>
    <recommendedName>
        <fullName evidence="7">Translocation and assembly module TamB C-terminal domain-containing protein</fullName>
    </recommendedName>
</protein>
<organism evidence="8 9">
    <name type="scientific">Flavobacterium akiainvivens</name>
    <dbReference type="NCBI Taxonomy" id="1202724"/>
    <lineage>
        <taxon>Bacteria</taxon>
        <taxon>Pseudomonadati</taxon>
        <taxon>Bacteroidota</taxon>
        <taxon>Flavobacteriia</taxon>
        <taxon>Flavobacteriales</taxon>
        <taxon>Flavobacteriaceae</taxon>
        <taxon>Flavobacterium</taxon>
    </lineage>
</organism>
<name>A0A0M8M811_9FLAO</name>
<dbReference type="PATRIC" id="fig|1202724.3.peg.941"/>
<feature type="transmembrane region" description="Helical" evidence="6">
    <location>
        <begin position="21"/>
        <end position="41"/>
    </location>
</feature>
<dbReference type="STRING" id="1202724.AM493_04545"/>
<evidence type="ECO:0000256" key="4">
    <source>
        <dbReference type="ARBA" id="ARBA00023136"/>
    </source>
</evidence>
<gene>
    <name evidence="8" type="ORF">AM493_04545</name>
</gene>
<feature type="domain" description="Translocation and assembly module TamB C-terminal" evidence="7">
    <location>
        <begin position="1021"/>
        <end position="1446"/>
    </location>
</feature>
<evidence type="ECO:0000259" key="7">
    <source>
        <dbReference type="Pfam" id="PF04357"/>
    </source>
</evidence>
<comment type="caution">
    <text evidence="8">The sequence shown here is derived from an EMBL/GenBank/DDBJ whole genome shotgun (WGS) entry which is preliminary data.</text>
</comment>
<feature type="region of interest" description="Disordered" evidence="5">
    <location>
        <begin position="1464"/>
        <end position="1507"/>
    </location>
</feature>
<dbReference type="GO" id="GO:0005886">
    <property type="term" value="C:plasma membrane"/>
    <property type="evidence" value="ECO:0007669"/>
    <property type="project" value="InterPro"/>
</dbReference>
<evidence type="ECO:0000256" key="6">
    <source>
        <dbReference type="SAM" id="Phobius"/>
    </source>
</evidence>
<keyword evidence="2 6" id="KW-0812">Transmembrane</keyword>
<evidence type="ECO:0000313" key="8">
    <source>
        <dbReference type="EMBL" id="KOS05383.1"/>
    </source>
</evidence>
<dbReference type="Proteomes" id="UP000037755">
    <property type="component" value="Unassembled WGS sequence"/>
</dbReference>
<accession>A0A0M8M811</accession>
<evidence type="ECO:0000256" key="2">
    <source>
        <dbReference type="ARBA" id="ARBA00022692"/>
    </source>
</evidence>
<dbReference type="GO" id="GO:0009306">
    <property type="term" value="P:protein secretion"/>
    <property type="evidence" value="ECO:0007669"/>
    <property type="project" value="InterPro"/>
</dbReference>
<keyword evidence="3 6" id="KW-1133">Transmembrane helix</keyword>